<evidence type="ECO:0000313" key="1">
    <source>
        <dbReference type="EMBL" id="PLW12745.1"/>
    </source>
</evidence>
<comment type="caution">
    <text evidence="1">The sequence shown here is derived from an EMBL/GenBank/DDBJ whole genome shotgun (WGS) entry which is preliminary data.</text>
</comment>
<dbReference type="Proteomes" id="UP000235388">
    <property type="component" value="Unassembled WGS sequence"/>
</dbReference>
<organism evidence="1 2">
    <name type="scientific">Puccinia coronata f. sp. avenae</name>
    <dbReference type="NCBI Taxonomy" id="200324"/>
    <lineage>
        <taxon>Eukaryota</taxon>
        <taxon>Fungi</taxon>
        <taxon>Dikarya</taxon>
        <taxon>Basidiomycota</taxon>
        <taxon>Pucciniomycotina</taxon>
        <taxon>Pucciniomycetes</taxon>
        <taxon>Pucciniales</taxon>
        <taxon>Pucciniaceae</taxon>
        <taxon>Puccinia</taxon>
    </lineage>
</organism>
<protein>
    <recommendedName>
        <fullName evidence="3">MULE transposase domain-containing protein</fullName>
    </recommendedName>
</protein>
<dbReference type="EMBL" id="PGCJ01000972">
    <property type="protein sequence ID" value="PLW12745.1"/>
    <property type="molecule type" value="Genomic_DNA"/>
</dbReference>
<name>A0A2N5SHQ3_9BASI</name>
<evidence type="ECO:0008006" key="3">
    <source>
        <dbReference type="Google" id="ProtNLM"/>
    </source>
</evidence>
<proteinExistence type="predicted"/>
<keyword evidence="2" id="KW-1185">Reference proteome</keyword>
<reference evidence="1 2" key="1">
    <citation type="submission" date="2017-11" db="EMBL/GenBank/DDBJ databases">
        <title>De novo assembly and phasing of dikaryotic genomes from two isolates of Puccinia coronata f. sp. avenae, the causal agent of oat crown rust.</title>
        <authorList>
            <person name="Miller M.E."/>
            <person name="Zhang Y."/>
            <person name="Omidvar V."/>
            <person name="Sperschneider J."/>
            <person name="Schwessinger B."/>
            <person name="Raley C."/>
            <person name="Palmer J.M."/>
            <person name="Garnica D."/>
            <person name="Upadhyaya N."/>
            <person name="Rathjen J."/>
            <person name="Taylor J.M."/>
            <person name="Park R.F."/>
            <person name="Dodds P.N."/>
            <person name="Hirsch C.D."/>
            <person name="Kianian S.F."/>
            <person name="Figueroa M."/>
        </authorList>
    </citation>
    <scope>NUCLEOTIDE SEQUENCE [LARGE SCALE GENOMIC DNA]</scope>
    <source>
        <strain evidence="1">12NC29</strain>
    </source>
</reference>
<dbReference type="AlphaFoldDB" id="A0A2N5SHQ3"/>
<sequence>MLVKHGQRLPIAWAFTGSSAETSVHNILRWLRESSGVVPQAVMSDCDLAISNAVEAAYSIVGPGTKALLVPVPRDEGIQGECQSHLKDRADEALTDFRGVVYSQTDMTELRLGAVLWEVEPHQPLFC</sequence>
<evidence type="ECO:0000313" key="2">
    <source>
        <dbReference type="Proteomes" id="UP000235388"/>
    </source>
</evidence>
<accession>A0A2N5SHQ3</accession>
<gene>
    <name evidence="1" type="ORF">PCANC_17705</name>
</gene>